<keyword evidence="3" id="KW-0221">Differentiation</keyword>
<feature type="coiled-coil region" evidence="6">
    <location>
        <begin position="79"/>
        <end position="115"/>
    </location>
</feature>
<dbReference type="EMBL" id="GDJX01021929">
    <property type="protein sequence ID" value="JAT46007.1"/>
    <property type="molecule type" value="Transcribed_RNA"/>
</dbReference>
<accession>A0A1D1XUF0</accession>
<feature type="coiled-coil region" evidence="6">
    <location>
        <begin position="215"/>
        <end position="249"/>
    </location>
</feature>
<reference evidence="8" key="1">
    <citation type="submission" date="2015-07" db="EMBL/GenBank/DDBJ databases">
        <title>Transcriptome Assembly of Anthurium amnicola.</title>
        <authorList>
            <person name="Suzuki J."/>
        </authorList>
    </citation>
    <scope>NUCLEOTIDE SEQUENCE</scope>
</reference>
<evidence type="ECO:0000256" key="5">
    <source>
        <dbReference type="ARBA" id="ARBA00023089"/>
    </source>
</evidence>
<sequence length="313" mass="33898">MMAGRGRAPAHVLRLQDPQPPLLGRLPPHPVALIEDPRAIPLHPDLPRGLPHPHPHPALILEERLAAQHREIQALLLDNQRLAATHVALKQELNAAQHELRLAAAAAAKAKAERDAGLREMYERSIKMENDLRSIDGMRAELGLVLSDVQKLGAVREELVERLQGLKGDLARAKTDLGQVPAIKAEIENMHLEIQRGRAAVEYEKKAHADNLEVSQAMEKNMISMAREVEKLRAELANAEKRARAAAAAAAAANPGPGYAGNYGNPEMSYGGGSYSDAFAIHQGQSGSGGGLQYGPGAVSHSPYDVQRNYIPR</sequence>
<proteinExistence type="inferred from homology"/>
<organism evidence="8">
    <name type="scientific">Anthurium amnicola</name>
    <dbReference type="NCBI Taxonomy" id="1678845"/>
    <lineage>
        <taxon>Eukaryota</taxon>
        <taxon>Viridiplantae</taxon>
        <taxon>Streptophyta</taxon>
        <taxon>Embryophyta</taxon>
        <taxon>Tracheophyta</taxon>
        <taxon>Spermatophyta</taxon>
        <taxon>Magnoliopsida</taxon>
        <taxon>Liliopsida</taxon>
        <taxon>Araceae</taxon>
        <taxon>Pothoideae</taxon>
        <taxon>Potheae</taxon>
        <taxon>Anthurium</taxon>
    </lineage>
</organism>
<evidence type="ECO:0000256" key="2">
    <source>
        <dbReference type="ARBA" id="ARBA00022473"/>
    </source>
</evidence>
<keyword evidence="2" id="KW-0217">Developmental protein</keyword>
<evidence type="ECO:0000256" key="7">
    <source>
        <dbReference type="SAM" id="MobiDB-lite"/>
    </source>
</evidence>
<name>A0A1D1XUF0_9ARAE</name>
<dbReference type="PANTHER" id="PTHR33405">
    <property type="entry name" value="PROTEIN FLX-LIKE 2"/>
    <property type="match status" value="1"/>
</dbReference>
<gene>
    <name evidence="8" type="primary">smc_7</name>
    <name evidence="8" type="ORF">g.47660</name>
</gene>
<evidence type="ECO:0000256" key="6">
    <source>
        <dbReference type="SAM" id="Coils"/>
    </source>
</evidence>
<dbReference type="GO" id="GO:0009908">
    <property type="term" value="P:flower development"/>
    <property type="evidence" value="ECO:0007669"/>
    <property type="project" value="UniProtKB-KW"/>
</dbReference>
<evidence type="ECO:0000313" key="8">
    <source>
        <dbReference type="EMBL" id="JAT46007.1"/>
    </source>
</evidence>
<keyword evidence="4 6" id="KW-0175">Coiled coil</keyword>
<feature type="region of interest" description="Disordered" evidence="7">
    <location>
        <begin position="291"/>
        <end position="313"/>
    </location>
</feature>
<dbReference type="PANTHER" id="PTHR33405:SF17">
    <property type="entry name" value="PROTEIN FLC EXPRESSOR"/>
    <property type="match status" value="1"/>
</dbReference>
<evidence type="ECO:0000256" key="3">
    <source>
        <dbReference type="ARBA" id="ARBA00022782"/>
    </source>
</evidence>
<dbReference type="AlphaFoldDB" id="A0A1D1XUF0"/>
<comment type="similarity">
    <text evidence="1">Belongs to the FLX family.</text>
</comment>
<dbReference type="InterPro" id="IPR040353">
    <property type="entry name" value="FLX/FLX-like"/>
</dbReference>
<dbReference type="GO" id="GO:0030154">
    <property type="term" value="P:cell differentiation"/>
    <property type="evidence" value="ECO:0007669"/>
    <property type="project" value="UniProtKB-KW"/>
</dbReference>
<evidence type="ECO:0000256" key="1">
    <source>
        <dbReference type="ARBA" id="ARBA00005405"/>
    </source>
</evidence>
<protein>
    <submittedName>
        <fullName evidence="8">Chromosome partition protein Smc</fullName>
    </submittedName>
</protein>
<evidence type="ECO:0000256" key="4">
    <source>
        <dbReference type="ARBA" id="ARBA00023054"/>
    </source>
</evidence>
<keyword evidence="5" id="KW-0287">Flowering</keyword>